<dbReference type="PANTHER" id="PTHR33332">
    <property type="entry name" value="REVERSE TRANSCRIPTASE DOMAIN-CONTAINING PROTEIN"/>
    <property type="match status" value="1"/>
</dbReference>
<sequence>MKFNKAKCKVLHLSQGNPQHQYRMVYEGIESSPVEKDLGVLVDEKLNTSWQRALAVQKANHILGFIKISRSREVILPLYSTLVRPSFKYCFQIWSPEYRKDLLERVQRRATKMIRGMEHLPYGDRLRQLRLFSLEKKRLWGNPIAAFQYLKKAYKKDGDKLLSRACCDKTKDSDFKLKEDRFGLDIKNKFFTTRVVKHWHRLPREVVDAPSLETFKCLKIQAHRTDVITSLIGPESQDMLLPHQVKAMKKSTNAKIKPENQASPERQTLEDPVIFFASPREPQNLEESEKVWAKEALPLVQEDQVKELLSELDTHKSMGPDGMHPRALRELAEVIAELLSIIFKRSWRTGKVPEDWRKANVIPVFKKGKKEDPGNYRPVSLTSIPGKMME</sequence>
<reference evidence="2" key="1">
    <citation type="submission" date="2017-11" db="EMBL/GenBank/DDBJ databases">
        <authorList>
            <person name="Lima N.C."/>
            <person name="Parody-Merino A.M."/>
            <person name="Battley P.F."/>
            <person name="Fidler A.E."/>
            <person name="Prosdocimi F."/>
        </authorList>
    </citation>
    <scope>NUCLEOTIDE SEQUENCE [LARGE SCALE GENOMIC DNA]</scope>
</reference>
<evidence type="ECO:0008006" key="3">
    <source>
        <dbReference type="Google" id="ProtNLM"/>
    </source>
</evidence>
<protein>
    <recommendedName>
        <fullName evidence="3">Rna-directed dna polymerase from mobile element jockey-like</fullName>
    </recommendedName>
</protein>
<dbReference type="OrthoDB" id="276744at2759"/>
<dbReference type="Proteomes" id="UP000233556">
    <property type="component" value="Unassembled WGS sequence"/>
</dbReference>
<name>A0A2I0UBE1_LIMLA</name>
<dbReference type="PRINTS" id="PR01345">
    <property type="entry name" value="CERVTRCPTASE"/>
</dbReference>
<reference evidence="2" key="2">
    <citation type="submission" date="2017-12" db="EMBL/GenBank/DDBJ databases">
        <title>Genome sequence of the Bar-tailed Godwit (Limosa lapponica baueri).</title>
        <authorList>
            <person name="Lima N.C.B."/>
            <person name="Parody-Merino A.M."/>
            <person name="Battley P.F."/>
            <person name="Fidler A.E."/>
            <person name="Prosdocimi F."/>
        </authorList>
    </citation>
    <scope>NUCLEOTIDE SEQUENCE [LARGE SCALE GENOMIC DNA]</scope>
</reference>
<proteinExistence type="predicted"/>
<keyword evidence="2" id="KW-1185">Reference proteome</keyword>
<gene>
    <name evidence="1" type="ORF">llap_6347</name>
</gene>
<dbReference type="AlphaFoldDB" id="A0A2I0UBE1"/>
<evidence type="ECO:0000313" key="2">
    <source>
        <dbReference type="Proteomes" id="UP000233556"/>
    </source>
</evidence>
<accession>A0A2I0UBE1</accession>
<organism evidence="1 2">
    <name type="scientific">Limosa lapponica baueri</name>
    <dbReference type="NCBI Taxonomy" id="1758121"/>
    <lineage>
        <taxon>Eukaryota</taxon>
        <taxon>Metazoa</taxon>
        <taxon>Chordata</taxon>
        <taxon>Craniata</taxon>
        <taxon>Vertebrata</taxon>
        <taxon>Euteleostomi</taxon>
        <taxon>Archelosauria</taxon>
        <taxon>Archosauria</taxon>
        <taxon>Dinosauria</taxon>
        <taxon>Saurischia</taxon>
        <taxon>Theropoda</taxon>
        <taxon>Coelurosauria</taxon>
        <taxon>Aves</taxon>
        <taxon>Neognathae</taxon>
        <taxon>Neoaves</taxon>
        <taxon>Charadriiformes</taxon>
        <taxon>Scolopacidae</taxon>
        <taxon>Limosa</taxon>
    </lineage>
</organism>
<evidence type="ECO:0000313" key="1">
    <source>
        <dbReference type="EMBL" id="PKU43345.1"/>
    </source>
</evidence>
<dbReference type="EMBL" id="KZ505911">
    <property type="protein sequence ID" value="PKU43345.1"/>
    <property type="molecule type" value="Genomic_DNA"/>
</dbReference>